<proteinExistence type="predicted"/>
<gene>
    <name evidence="3" type="ORF">GSUB_13255</name>
</gene>
<reference evidence="3 4" key="1">
    <citation type="journal article" date="2015" name="Genome Announc.">
        <title>Genomes of Geoalkalibacter ferrihydriticus Z-0531T and Geoalkalibacter subterraneus Red1T, Two Haloalkaliphilic Metal-Reducing Deltaproteobacteria.</title>
        <authorList>
            <person name="Badalamenti J.P."/>
            <person name="Krajmalnik-Brown R."/>
            <person name="Torres C.I."/>
            <person name="Bond D.R."/>
        </authorList>
    </citation>
    <scope>NUCLEOTIDE SEQUENCE [LARGE SCALE GENOMIC DNA]</scope>
    <source>
        <strain evidence="3 4">Red1</strain>
    </source>
</reference>
<evidence type="ECO:0000313" key="4">
    <source>
        <dbReference type="Proteomes" id="UP000035036"/>
    </source>
</evidence>
<evidence type="ECO:0000256" key="1">
    <source>
        <dbReference type="SAM" id="SignalP"/>
    </source>
</evidence>
<dbReference type="AlphaFoldDB" id="A0A0B5FIZ4"/>
<dbReference type="PROSITE" id="PS51257">
    <property type="entry name" value="PROKAR_LIPOPROTEIN"/>
    <property type="match status" value="1"/>
</dbReference>
<feature type="chain" id="PRO_5002101890" description="PDZ domain-containing protein" evidence="1">
    <location>
        <begin position="22"/>
        <end position="405"/>
    </location>
</feature>
<dbReference type="STRING" id="483547.GSUB_13255"/>
<dbReference type="Gene3D" id="3.40.50.11550">
    <property type="match status" value="1"/>
</dbReference>
<dbReference type="KEGG" id="gsb:GSUB_13255"/>
<dbReference type="InterPro" id="IPR007314">
    <property type="entry name" value="Cofac_haem-bd_dom"/>
</dbReference>
<sequence length="405" mass="45671">MAVFSRLALLLTLLMSACAPASEPLIGDPQRPYAPAREPQVGDILHLPTGHFVEEQEMLDVLADARIVYVGESHDNMASHRLQQRIIEHLSNQRPGQVAIGMEMFTPEQQEALDQWVAGELSEKEFLKQSDWYGTWRMDFDFYSDIMQLARQRRIPVIGLNAPRDLVRMVGGTEIADLDEETRARIPEMDFDDPYQKALTEAVHGGHEPNGNAFGGFLRVQTLWDESMADNIARYLQSPPGKNKQMVVLAGGNHIRYGFGIPRRVFRRLPTSYALVGNHELEIPEDKKDRLMDVRMPRFPMPAWDFEVYTRYEGLNSEKVMLGVRLDDEEGAVRIAGVMPDSVAGRAGLKEGDLILQIDGQPVEENFDLVYAVKQKKPGDTAQLVIERAGEQLEIEAIFETPASE</sequence>
<dbReference type="EMBL" id="CP010311">
    <property type="protein sequence ID" value="AJF07333.1"/>
    <property type="molecule type" value="Genomic_DNA"/>
</dbReference>
<name>A0A0B5FIZ4_9BACT</name>
<feature type="signal peptide" evidence="1">
    <location>
        <begin position="1"/>
        <end position="21"/>
    </location>
</feature>
<dbReference type="RefSeq" id="WP_040201212.1">
    <property type="nucleotide sequence ID" value="NZ_CP010311.1"/>
</dbReference>
<dbReference type="SMART" id="SM00228">
    <property type="entry name" value="PDZ"/>
    <property type="match status" value="1"/>
</dbReference>
<dbReference type="InterPro" id="IPR001478">
    <property type="entry name" value="PDZ"/>
</dbReference>
<dbReference type="CDD" id="cd06779">
    <property type="entry name" value="cpPDZ_Deg_HtrA-like"/>
    <property type="match status" value="1"/>
</dbReference>
<keyword evidence="4" id="KW-1185">Reference proteome</keyword>
<organism evidence="3 4">
    <name type="scientific">Geoalkalibacter subterraneus</name>
    <dbReference type="NCBI Taxonomy" id="483547"/>
    <lineage>
        <taxon>Bacteria</taxon>
        <taxon>Pseudomonadati</taxon>
        <taxon>Thermodesulfobacteriota</taxon>
        <taxon>Desulfuromonadia</taxon>
        <taxon>Desulfuromonadales</taxon>
        <taxon>Geoalkalibacteraceae</taxon>
        <taxon>Geoalkalibacter</taxon>
    </lineage>
</organism>
<dbReference type="Gene3D" id="2.30.42.10">
    <property type="match status" value="1"/>
</dbReference>
<protein>
    <recommendedName>
        <fullName evidence="2">PDZ domain-containing protein</fullName>
    </recommendedName>
</protein>
<dbReference type="Pfam" id="PF13180">
    <property type="entry name" value="PDZ_2"/>
    <property type="match status" value="1"/>
</dbReference>
<evidence type="ECO:0000313" key="3">
    <source>
        <dbReference type="EMBL" id="AJF07333.1"/>
    </source>
</evidence>
<dbReference type="HOGENOM" id="CLU_035488_1_0_7"/>
<dbReference type="PROSITE" id="PS50106">
    <property type="entry name" value="PDZ"/>
    <property type="match status" value="1"/>
</dbReference>
<dbReference type="Proteomes" id="UP000035036">
    <property type="component" value="Chromosome"/>
</dbReference>
<dbReference type="OrthoDB" id="9795827at2"/>
<feature type="domain" description="PDZ" evidence="2">
    <location>
        <begin position="305"/>
        <end position="390"/>
    </location>
</feature>
<dbReference type="SUPFAM" id="SSF50156">
    <property type="entry name" value="PDZ domain-like"/>
    <property type="match status" value="1"/>
</dbReference>
<dbReference type="SUPFAM" id="SSF159501">
    <property type="entry name" value="EreA/ChaN-like"/>
    <property type="match status" value="1"/>
</dbReference>
<dbReference type="Pfam" id="PF04187">
    <property type="entry name" value="Cofac_haem_bdg"/>
    <property type="match status" value="1"/>
</dbReference>
<evidence type="ECO:0000259" key="2">
    <source>
        <dbReference type="PROSITE" id="PS50106"/>
    </source>
</evidence>
<dbReference type="InterPro" id="IPR036034">
    <property type="entry name" value="PDZ_sf"/>
</dbReference>
<keyword evidence="1" id="KW-0732">Signal</keyword>
<accession>A0A0B5FIZ4</accession>
<dbReference type="CDD" id="cd14727">
    <property type="entry name" value="ChanN-like"/>
    <property type="match status" value="1"/>
</dbReference>